<dbReference type="PANTHER" id="PTHR23150">
    <property type="entry name" value="SULFATASE MODIFYING FACTOR 1, 2"/>
    <property type="match status" value="1"/>
</dbReference>
<name>A0A1M5ELD6_9BACT</name>
<dbReference type="InterPro" id="IPR051043">
    <property type="entry name" value="Sulfatase_Mod_Factor_Kinase"/>
</dbReference>
<dbReference type="Gene3D" id="3.90.1580.10">
    <property type="entry name" value="paralog of FGE (formylglycine-generating enzyme)"/>
    <property type="match status" value="1"/>
</dbReference>
<accession>A0A1M5ELD6</accession>
<dbReference type="InterPro" id="IPR016187">
    <property type="entry name" value="CTDL_fold"/>
</dbReference>
<dbReference type="PANTHER" id="PTHR23150:SF19">
    <property type="entry name" value="FORMYLGLYCINE-GENERATING ENZYME"/>
    <property type="match status" value="1"/>
</dbReference>
<dbReference type="EMBL" id="FQUS01000013">
    <property type="protein sequence ID" value="SHF80017.1"/>
    <property type="molecule type" value="Genomic_DNA"/>
</dbReference>
<dbReference type="PROSITE" id="PS51257">
    <property type="entry name" value="PROKAR_LIPOPROTEIN"/>
    <property type="match status" value="1"/>
</dbReference>
<keyword evidence="1" id="KW-0732">Signal</keyword>
<organism evidence="3 4">
    <name type="scientific">Fodinibius roseus</name>
    <dbReference type="NCBI Taxonomy" id="1194090"/>
    <lineage>
        <taxon>Bacteria</taxon>
        <taxon>Pseudomonadati</taxon>
        <taxon>Balneolota</taxon>
        <taxon>Balneolia</taxon>
        <taxon>Balneolales</taxon>
        <taxon>Balneolaceae</taxon>
        <taxon>Fodinibius</taxon>
    </lineage>
</organism>
<feature type="signal peptide" evidence="1">
    <location>
        <begin position="1"/>
        <end position="21"/>
    </location>
</feature>
<proteinExistence type="predicted"/>
<gene>
    <name evidence="3" type="ORF">SAMN05443144_11395</name>
</gene>
<dbReference type="STRING" id="1194090.SAMN05443144_11395"/>
<evidence type="ECO:0000313" key="3">
    <source>
        <dbReference type="EMBL" id="SHF80017.1"/>
    </source>
</evidence>
<protein>
    <submittedName>
        <fullName evidence="3">Formylglycine-generating enzyme, required for sulfatase activity, contains SUMF1/FGE domain</fullName>
    </submittedName>
</protein>
<dbReference type="InterPro" id="IPR042095">
    <property type="entry name" value="SUMF_sf"/>
</dbReference>
<keyword evidence="4" id="KW-1185">Reference proteome</keyword>
<dbReference type="AlphaFoldDB" id="A0A1M5ELD6"/>
<feature type="chain" id="PRO_5012928745" evidence="1">
    <location>
        <begin position="22"/>
        <end position="259"/>
    </location>
</feature>
<dbReference type="Proteomes" id="UP000184041">
    <property type="component" value="Unassembled WGS sequence"/>
</dbReference>
<feature type="domain" description="Sulfatase-modifying factor enzyme-like" evidence="2">
    <location>
        <begin position="44"/>
        <end position="256"/>
    </location>
</feature>
<dbReference type="SUPFAM" id="SSF56436">
    <property type="entry name" value="C-type lectin-like"/>
    <property type="match status" value="1"/>
</dbReference>
<reference evidence="3 4" key="1">
    <citation type="submission" date="2016-11" db="EMBL/GenBank/DDBJ databases">
        <authorList>
            <person name="Jaros S."/>
            <person name="Januszkiewicz K."/>
            <person name="Wedrychowicz H."/>
        </authorList>
    </citation>
    <scope>NUCLEOTIDE SEQUENCE [LARGE SCALE GENOMIC DNA]</scope>
    <source>
        <strain evidence="3 4">DSM 21986</strain>
    </source>
</reference>
<dbReference type="InterPro" id="IPR005532">
    <property type="entry name" value="SUMF_dom"/>
</dbReference>
<evidence type="ECO:0000256" key="1">
    <source>
        <dbReference type="SAM" id="SignalP"/>
    </source>
</evidence>
<dbReference type="Pfam" id="PF03781">
    <property type="entry name" value="FGE-sulfatase"/>
    <property type="match status" value="1"/>
</dbReference>
<evidence type="ECO:0000313" key="4">
    <source>
        <dbReference type="Proteomes" id="UP000184041"/>
    </source>
</evidence>
<evidence type="ECO:0000259" key="2">
    <source>
        <dbReference type="Pfam" id="PF03781"/>
    </source>
</evidence>
<sequence>MYRKPILLLFLLAGCSLLARAQPNGMVAIERDTFMPFYSSAGDSIRVESFYLDTHPVTNAEFLKFVTENRQWRRSQAKSVFVDENYLGHWEGDLDIGTNTAPESPVTNVSWFAARAFAKWKGKRLPTLHEWEYVASASASKPLASRDRAFVRQILDWYSRPNPEQKPAVGEGRPNYHGVYDMHGLIWEWVRDFNTVFISGESRADQGELKQFYCAAGSSVAADADKANYAAFLRYAFRGSLEADFSVGNLGFRCARDKK</sequence>
<dbReference type="GO" id="GO:0120147">
    <property type="term" value="F:formylglycine-generating oxidase activity"/>
    <property type="evidence" value="ECO:0007669"/>
    <property type="project" value="TreeGrafter"/>
</dbReference>